<dbReference type="GO" id="GO:0033014">
    <property type="term" value="P:tetrapyrrole biosynthetic process"/>
    <property type="evidence" value="ECO:0007669"/>
    <property type="project" value="InterPro"/>
</dbReference>
<comment type="caution">
    <text evidence="3">The sequence shown here is derived from an EMBL/GenBank/DDBJ whole genome shotgun (WGS) entry which is preliminary data.</text>
</comment>
<evidence type="ECO:0000259" key="1">
    <source>
        <dbReference type="Pfam" id="PF00745"/>
    </source>
</evidence>
<dbReference type="InterPro" id="IPR036291">
    <property type="entry name" value="NAD(P)-bd_dom_sf"/>
</dbReference>
<dbReference type="Pfam" id="PF00745">
    <property type="entry name" value="GlutR_dimer"/>
    <property type="match status" value="1"/>
</dbReference>
<sequence>MEGPSWLLGFRVCAWRVVSLDAVTMAALEGDVRTAHPGAAIVTSCQRLEVYGFEPCECGAPVRLEGLAALERLAGVAAGLDSVVIGEAQIAGQVRAAFRGTRGPLRAAADVALAAARDARRAFPKRSHAGHLLDRALATAQAQPGGRLLVLGTGAMGRLIAARGRELGFEVLLAGRRDPEIGVPFLPLANVSGLGPVDVLAGCLGSGAGAVRLEALPPARLAIDLGTPRNFTGEPAGMVIRLADLLADESRRPHAVALRSRLAQAVRAAVDRRLARVTEDSQHPIGRFRLALERVRQAALAAALAEQPTADRDALDRTLRSAVNRQFHDLTEQLRRERAYDRALRLAAALESHITPAGAEPPAAAVR</sequence>
<feature type="domain" description="Tetrapyrrole biosynthesis glutamyl-tRNA reductase dimerisation" evidence="1">
    <location>
        <begin position="281"/>
        <end position="350"/>
    </location>
</feature>
<organism evidence="3 4">
    <name type="scientific">Tepidiforma thermophila (strain KCTC 52669 / CGMCC 1.13589 / G233)</name>
    <dbReference type="NCBI Taxonomy" id="2761530"/>
    <lineage>
        <taxon>Bacteria</taxon>
        <taxon>Bacillati</taxon>
        <taxon>Chloroflexota</taxon>
        <taxon>Tepidiformia</taxon>
        <taxon>Tepidiformales</taxon>
        <taxon>Tepidiformaceae</taxon>
        <taxon>Tepidiforma</taxon>
    </lineage>
</organism>
<dbReference type="Pfam" id="PF05201">
    <property type="entry name" value="GlutR_N"/>
    <property type="match status" value="1"/>
</dbReference>
<gene>
    <name evidence="3" type="ORF">A9A59_1684</name>
</gene>
<dbReference type="Gene3D" id="3.30.460.30">
    <property type="entry name" value="Glutamyl-tRNA reductase, N-terminal domain"/>
    <property type="match status" value="1"/>
</dbReference>
<protein>
    <submittedName>
        <fullName evidence="3">Glutamyl-tRNA reductase</fullName>
    </submittedName>
</protein>
<dbReference type="GO" id="GO:0050661">
    <property type="term" value="F:NADP binding"/>
    <property type="evidence" value="ECO:0007669"/>
    <property type="project" value="InterPro"/>
</dbReference>
<dbReference type="InterPro" id="IPR015896">
    <property type="entry name" value="4pyrrol_synth_GluRdtase_dimer"/>
</dbReference>
<evidence type="ECO:0000313" key="4">
    <source>
        <dbReference type="Proteomes" id="UP000223071"/>
    </source>
</evidence>
<dbReference type="Gene3D" id="3.40.50.720">
    <property type="entry name" value="NAD(P)-binding Rossmann-like Domain"/>
    <property type="match status" value="1"/>
</dbReference>
<dbReference type="InterPro" id="IPR036343">
    <property type="entry name" value="GluRdtase_N_sf"/>
</dbReference>
<proteinExistence type="predicted"/>
<dbReference type="EMBL" id="PDJQ01000001">
    <property type="protein sequence ID" value="PFG74454.1"/>
    <property type="molecule type" value="Genomic_DNA"/>
</dbReference>
<name>A0A2A9HEM7_TEPT2</name>
<dbReference type="SUPFAM" id="SSF51735">
    <property type="entry name" value="NAD(P)-binding Rossmann-fold domains"/>
    <property type="match status" value="1"/>
</dbReference>
<dbReference type="InterPro" id="IPR015895">
    <property type="entry name" value="4pyrrol_synth_GluRdtase_N"/>
</dbReference>
<evidence type="ECO:0000313" key="3">
    <source>
        <dbReference type="EMBL" id="PFG74454.1"/>
    </source>
</evidence>
<accession>A0A2A9HEM7</accession>
<dbReference type="SUPFAM" id="SSF69742">
    <property type="entry name" value="Glutamyl tRNA-reductase catalytic, N-terminal domain"/>
    <property type="match status" value="1"/>
</dbReference>
<dbReference type="AlphaFoldDB" id="A0A2A9HEM7"/>
<reference evidence="3 4" key="1">
    <citation type="submission" date="2017-09" db="EMBL/GenBank/DDBJ databases">
        <title>Sequencing the genomes of two abundant thermophiles in Great Basin hot springs: Thermocrinis jamiesonii and novel Chloroflexi Thermoflexus hugenholtzii.</title>
        <authorList>
            <person name="Hedlund B."/>
        </authorList>
    </citation>
    <scope>NUCLEOTIDE SEQUENCE [LARGE SCALE GENOMIC DNA]</scope>
    <source>
        <strain evidence="3 4">G233</strain>
    </source>
</reference>
<evidence type="ECO:0000259" key="2">
    <source>
        <dbReference type="Pfam" id="PF05201"/>
    </source>
</evidence>
<dbReference type="Proteomes" id="UP000223071">
    <property type="component" value="Unassembled WGS sequence"/>
</dbReference>
<dbReference type="RefSeq" id="WP_165772591.1">
    <property type="nucleotide sequence ID" value="NZ_PDJQ01000001.1"/>
</dbReference>
<dbReference type="GO" id="GO:0008883">
    <property type="term" value="F:glutamyl-tRNA reductase activity"/>
    <property type="evidence" value="ECO:0007669"/>
    <property type="project" value="InterPro"/>
</dbReference>
<feature type="domain" description="Glutamyl-tRNA reductase N-terminal" evidence="2">
    <location>
        <begin position="62"/>
        <end position="100"/>
    </location>
</feature>
<keyword evidence="4" id="KW-1185">Reference proteome</keyword>